<protein>
    <submittedName>
        <fullName evidence="2">Uncharacterized protein</fullName>
    </submittedName>
</protein>
<feature type="chain" id="PRO_5046798163" evidence="1">
    <location>
        <begin position="20"/>
        <end position="171"/>
    </location>
</feature>
<name>A0ABX7BU25_9HYPH</name>
<accession>A0ABX7BU25</accession>
<keyword evidence="1" id="KW-0732">Signal</keyword>
<evidence type="ECO:0000313" key="2">
    <source>
        <dbReference type="EMBL" id="QQR35042.1"/>
    </source>
</evidence>
<evidence type="ECO:0000313" key="3">
    <source>
        <dbReference type="Proteomes" id="UP000595460"/>
    </source>
</evidence>
<keyword evidence="3" id="KW-1185">Reference proteome</keyword>
<dbReference type="RefSeq" id="WP_201653888.1">
    <property type="nucleotide sequence ID" value="NZ_CP068047.1"/>
</dbReference>
<proteinExistence type="predicted"/>
<organism evidence="2 3">
    <name type="scientific">Devosia oryziradicis</name>
    <dbReference type="NCBI Taxonomy" id="2801335"/>
    <lineage>
        <taxon>Bacteria</taxon>
        <taxon>Pseudomonadati</taxon>
        <taxon>Pseudomonadota</taxon>
        <taxon>Alphaproteobacteria</taxon>
        <taxon>Hyphomicrobiales</taxon>
        <taxon>Devosiaceae</taxon>
        <taxon>Devosia</taxon>
    </lineage>
</organism>
<reference evidence="2 3" key="1">
    <citation type="submission" date="2021-01" db="EMBL/GenBank/DDBJ databases">
        <title>Genome seq and assembly of Devosia sp. G19.</title>
        <authorList>
            <person name="Chhetri G."/>
        </authorList>
    </citation>
    <scope>NUCLEOTIDE SEQUENCE [LARGE SCALE GENOMIC DNA]</scope>
    <source>
        <strain evidence="2 3">G19</strain>
    </source>
</reference>
<dbReference type="Proteomes" id="UP000595460">
    <property type="component" value="Chromosome"/>
</dbReference>
<evidence type="ECO:0000256" key="1">
    <source>
        <dbReference type="SAM" id="SignalP"/>
    </source>
</evidence>
<feature type="signal peptide" evidence="1">
    <location>
        <begin position="1"/>
        <end position="19"/>
    </location>
</feature>
<gene>
    <name evidence="2" type="ORF">JI749_11710</name>
</gene>
<dbReference type="EMBL" id="CP068047">
    <property type="protein sequence ID" value="QQR35042.1"/>
    <property type="molecule type" value="Genomic_DNA"/>
</dbReference>
<sequence length="171" mass="18313">MRTAPATAILLLATGSVAADDIYDAVFVSDPAACERAGEADFGQVLFDLQATVLIPRHGIWSGGELVCTMRNIDSDLSPIADTPADIELYATARCHGYDLDFIDQVVVSGFAQGINAANGDDGIDHPAGEKVQLYSMRADLRAPDVPDYDKYAGIYSRCDGLTLEDVAWPE</sequence>